<dbReference type="EMBL" id="CM042883">
    <property type="protein sequence ID" value="KAI4374269.1"/>
    <property type="molecule type" value="Genomic_DNA"/>
</dbReference>
<proteinExistence type="predicted"/>
<comment type="caution">
    <text evidence="1">The sequence shown here is derived from an EMBL/GenBank/DDBJ whole genome shotgun (WGS) entry which is preliminary data.</text>
</comment>
<protein>
    <submittedName>
        <fullName evidence="1">Uncharacterized protein</fullName>
    </submittedName>
</protein>
<reference evidence="2" key="1">
    <citation type="journal article" date="2023" name="Front. Plant Sci.">
        <title>Chromosomal-level genome assembly of Melastoma candidum provides insights into trichome evolution.</title>
        <authorList>
            <person name="Zhong Y."/>
            <person name="Wu W."/>
            <person name="Sun C."/>
            <person name="Zou P."/>
            <person name="Liu Y."/>
            <person name="Dai S."/>
            <person name="Zhou R."/>
        </authorList>
    </citation>
    <scope>NUCLEOTIDE SEQUENCE [LARGE SCALE GENOMIC DNA]</scope>
</reference>
<keyword evidence="2" id="KW-1185">Reference proteome</keyword>
<name>A0ACB9R9F4_9MYRT</name>
<sequence>MPGTCGGLGLRIAQFAFALVSLSIMGSADDFPSVTAFRYLVAAVGLQCFWSLLMALMDAYALLVRRSLRNCRIICLFAVGDGITSTITFAAASASAGITVLISDDLHRCAWNHCARFESATSLAFICWFAALASFLVNFYSLASQ</sequence>
<evidence type="ECO:0000313" key="2">
    <source>
        <dbReference type="Proteomes" id="UP001057402"/>
    </source>
</evidence>
<gene>
    <name evidence="1" type="ORF">MLD38_012281</name>
</gene>
<accession>A0ACB9R9F4</accession>
<organism evidence="1 2">
    <name type="scientific">Melastoma candidum</name>
    <dbReference type="NCBI Taxonomy" id="119954"/>
    <lineage>
        <taxon>Eukaryota</taxon>
        <taxon>Viridiplantae</taxon>
        <taxon>Streptophyta</taxon>
        <taxon>Embryophyta</taxon>
        <taxon>Tracheophyta</taxon>
        <taxon>Spermatophyta</taxon>
        <taxon>Magnoliopsida</taxon>
        <taxon>eudicotyledons</taxon>
        <taxon>Gunneridae</taxon>
        <taxon>Pentapetalae</taxon>
        <taxon>rosids</taxon>
        <taxon>malvids</taxon>
        <taxon>Myrtales</taxon>
        <taxon>Melastomataceae</taxon>
        <taxon>Melastomatoideae</taxon>
        <taxon>Melastomateae</taxon>
        <taxon>Melastoma</taxon>
    </lineage>
</organism>
<evidence type="ECO:0000313" key="1">
    <source>
        <dbReference type="EMBL" id="KAI4374269.1"/>
    </source>
</evidence>
<dbReference type="Proteomes" id="UP001057402">
    <property type="component" value="Chromosome 4"/>
</dbReference>